<feature type="region of interest" description="Disordered" evidence="1">
    <location>
        <begin position="99"/>
        <end position="121"/>
    </location>
</feature>
<organism evidence="3 4">
    <name type="scientific">Tanacetum coccineum</name>
    <dbReference type="NCBI Taxonomy" id="301880"/>
    <lineage>
        <taxon>Eukaryota</taxon>
        <taxon>Viridiplantae</taxon>
        <taxon>Streptophyta</taxon>
        <taxon>Embryophyta</taxon>
        <taxon>Tracheophyta</taxon>
        <taxon>Spermatophyta</taxon>
        <taxon>Magnoliopsida</taxon>
        <taxon>eudicotyledons</taxon>
        <taxon>Gunneridae</taxon>
        <taxon>Pentapetalae</taxon>
        <taxon>asterids</taxon>
        <taxon>campanulids</taxon>
        <taxon>Asterales</taxon>
        <taxon>Asteraceae</taxon>
        <taxon>Asteroideae</taxon>
        <taxon>Anthemideae</taxon>
        <taxon>Anthemidinae</taxon>
        <taxon>Tanacetum</taxon>
    </lineage>
</organism>
<dbReference type="Proteomes" id="UP001151760">
    <property type="component" value="Unassembled WGS sequence"/>
</dbReference>
<feature type="region of interest" description="Disordered" evidence="1">
    <location>
        <begin position="263"/>
        <end position="303"/>
    </location>
</feature>
<comment type="caution">
    <text evidence="3">The sequence shown here is derived from an EMBL/GenBank/DDBJ whole genome shotgun (WGS) entry which is preliminary data.</text>
</comment>
<dbReference type="InterPro" id="IPR043502">
    <property type="entry name" value="DNA/RNA_pol_sf"/>
</dbReference>
<gene>
    <name evidence="3" type="ORF">Tco_0821644</name>
</gene>
<accession>A0ABQ5ACT9</accession>
<dbReference type="SUPFAM" id="SSF56672">
    <property type="entry name" value="DNA/RNA polymerases"/>
    <property type="match status" value="1"/>
</dbReference>
<evidence type="ECO:0000313" key="3">
    <source>
        <dbReference type="EMBL" id="GJT00475.1"/>
    </source>
</evidence>
<keyword evidence="4" id="KW-1185">Reference proteome</keyword>
<sequence>MLLLINETCVICCSYWILNSLSPDLFAGAIYAKTAYEMWSDLKETYDKVDGYDVFNLHKIKAAFAVVSGKESHRNTTSVGTTKPTTTAFAAKTFDNKRSNNVSTDVQSNNVSSNNATTNNSHVSLSNERLARLMSLLNDNGVSTANTNMKEYTVRLLSVHKLGGDGKLFVGFDESKCYIYDLKANWIVGIGNQCNGLYLFDVYNACKIVSNSCIASCYVSKTLWHQRLGHPANQVLDVLKTALNHSASDHLCDTLTKDVNHRNFFDNENPKRPNDDERESSYDDGTELSSDYQDDDDSGATAIDENTHYEGNVSDETNLVDNFFENTELNSESTDLPINVVRRSSKQTKFPASLNDFIVDGKVKYGVERVANYANLDDAILDNSWIDATNVEIEALNKIHTWFITDLPANRKPIICKWIYKIKYKSNGEIDRYKARLVAKGFSQRECIDFDETFSHVAKMFTIRCVIALSVKNKWPLFQLDVNNAFLYGDLDDDIYRPIP</sequence>
<evidence type="ECO:0000313" key="4">
    <source>
        <dbReference type="Proteomes" id="UP001151760"/>
    </source>
</evidence>
<feature type="compositionally biased region" description="Acidic residues" evidence="1">
    <location>
        <begin position="282"/>
        <end position="298"/>
    </location>
</feature>
<reference evidence="3" key="2">
    <citation type="submission" date="2022-01" db="EMBL/GenBank/DDBJ databases">
        <authorList>
            <person name="Yamashiro T."/>
            <person name="Shiraishi A."/>
            <person name="Satake H."/>
            <person name="Nakayama K."/>
        </authorList>
    </citation>
    <scope>NUCLEOTIDE SEQUENCE</scope>
</reference>
<feature type="domain" description="Reverse transcriptase Ty1/copia-type" evidence="2">
    <location>
        <begin position="400"/>
        <end position="496"/>
    </location>
</feature>
<name>A0ABQ5ACT9_9ASTR</name>
<dbReference type="InterPro" id="IPR013103">
    <property type="entry name" value="RVT_2"/>
</dbReference>
<evidence type="ECO:0000259" key="2">
    <source>
        <dbReference type="Pfam" id="PF07727"/>
    </source>
</evidence>
<proteinExistence type="predicted"/>
<dbReference type="Pfam" id="PF07727">
    <property type="entry name" value="RVT_2"/>
    <property type="match status" value="1"/>
</dbReference>
<dbReference type="EMBL" id="BQNB010012197">
    <property type="protein sequence ID" value="GJT00475.1"/>
    <property type="molecule type" value="Genomic_DNA"/>
</dbReference>
<protein>
    <submittedName>
        <fullName evidence="3">Ribonuclease H-like domain-containing protein</fullName>
    </submittedName>
</protein>
<feature type="compositionally biased region" description="Basic and acidic residues" evidence="1">
    <location>
        <begin position="263"/>
        <end position="281"/>
    </location>
</feature>
<evidence type="ECO:0000256" key="1">
    <source>
        <dbReference type="SAM" id="MobiDB-lite"/>
    </source>
</evidence>
<reference evidence="3" key="1">
    <citation type="journal article" date="2022" name="Int. J. Mol. Sci.">
        <title>Draft Genome of Tanacetum Coccineum: Genomic Comparison of Closely Related Tanacetum-Family Plants.</title>
        <authorList>
            <person name="Yamashiro T."/>
            <person name="Shiraishi A."/>
            <person name="Nakayama K."/>
            <person name="Satake H."/>
        </authorList>
    </citation>
    <scope>NUCLEOTIDE SEQUENCE</scope>
</reference>